<dbReference type="Gene3D" id="3.90.1150.10">
    <property type="entry name" value="Aspartate Aminotransferase, domain 1"/>
    <property type="match status" value="1"/>
</dbReference>
<gene>
    <name evidence="6" type="ORF">AVW16_12770</name>
</gene>
<dbReference type="EMBL" id="LQQU01000029">
    <property type="protein sequence ID" value="KZE30263.1"/>
    <property type="molecule type" value="Genomic_DNA"/>
</dbReference>
<dbReference type="OrthoDB" id="9804264at2"/>
<feature type="active site" description="Proton acceptor" evidence="3">
    <location>
        <position position="184"/>
    </location>
</feature>
<evidence type="ECO:0000256" key="1">
    <source>
        <dbReference type="ARBA" id="ARBA00022898"/>
    </source>
</evidence>
<dbReference type="Gene3D" id="3.40.640.10">
    <property type="entry name" value="Type I PLP-dependent aspartate aminotransferase-like (Major domain)"/>
    <property type="match status" value="1"/>
</dbReference>
<dbReference type="CDD" id="cd00616">
    <property type="entry name" value="AHBA_syn"/>
    <property type="match status" value="1"/>
</dbReference>
<proteinExistence type="inferred from homology"/>
<sequence length="363" mass="38829">MQFIDLKTQYQHLKPEIDARIHAVLDHGQYIMGPEVAELERELAAYVGVKHAIGVADGTTALLIALMALGVTAGDEVITTPFTFIATGEMIALLGARPVFVDVDPATYNLDPAKLEAAITPKTRAIMPVSLYGQCADFAAINAIAAKYNLPVIEDGAQSFGATQRGKKSGALSTIGCTSFFPSKPLGCYGDGGACFTDDDALAKKMRELRVHGQDRRYHHPVIGLNGRLDTIQAAVLLAKLPSFPAEVEAREKIGARYSALLADVARVPTLAEGNTSVYAQYTLEVEHRDVVAGKLKELGVPTAVHYPIPLHRQPAFAHLELGEGSFPVAEAAARRVISLPMHPFLDEATQDAVVAAVKQALA</sequence>
<dbReference type="Pfam" id="PF01041">
    <property type="entry name" value="DegT_DnrJ_EryC1"/>
    <property type="match status" value="1"/>
</dbReference>
<dbReference type="PANTHER" id="PTHR30244">
    <property type="entry name" value="TRANSAMINASE"/>
    <property type="match status" value="1"/>
</dbReference>
<comment type="caution">
    <text evidence="6">The sequence shown here is derived from an EMBL/GenBank/DDBJ whole genome shotgun (WGS) entry which is preliminary data.</text>
</comment>
<dbReference type="AlphaFoldDB" id="A0A161R5F9"/>
<dbReference type="InterPro" id="IPR015422">
    <property type="entry name" value="PyrdxlP-dep_Trfase_small"/>
</dbReference>
<dbReference type="SUPFAM" id="SSF53383">
    <property type="entry name" value="PLP-dependent transferases"/>
    <property type="match status" value="1"/>
</dbReference>
<comment type="similarity">
    <text evidence="2 5">Belongs to the DegT/DnrJ/EryC1 family.</text>
</comment>
<dbReference type="PANTHER" id="PTHR30244:SF42">
    <property type="entry name" value="UDP-2-ACETAMIDO-2-DEOXY-3-OXO-D-GLUCURONATE AMINOTRANSFERASE"/>
    <property type="match status" value="1"/>
</dbReference>
<dbReference type="RefSeq" id="WP_066613273.1">
    <property type="nucleotide sequence ID" value="NZ_LQQU01000029.1"/>
</dbReference>
<evidence type="ECO:0000256" key="2">
    <source>
        <dbReference type="ARBA" id="ARBA00037999"/>
    </source>
</evidence>
<dbReference type="Proteomes" id="UP000076625">
    <property type="component" value="Unassembled WGS sequence"/>
</dbReference>
<evidence type="ECO:0000256" key="5">
    <source>
        <dbReference type="RuleBase" id="RU004508"/>
    </source>
</evidence>
<evidence type="ECO:0000313" key="7">
    <source>
        <dbReference type="Proteomes" id="UP000076625"/>
    </source>
</evidence>
<dbReference type="FunFam" id="3.40.640.10:FF:000089">
    <property type="entry name" value="Aminotransferase, DegT/DnrJ/EryC1/StrS family"/>
    <property type="match status" value="1"/>
</dbReference>
<dbReference type="GO" id="GO:0008483">
    <property type="term" value="F:transaminase activity"/>
    <property type="evidence" value="ECO:0007669"/>
    <property type="project" value="UniProtKB-KW"/>
</dbReference>
<evidence type="ECO:0000313" key="6">
    <source>
        <dbReference type="EMBL" id="KZE30263.1"/>
    </source>
</evidence>
<feature type="modified residue" description="N6-(pyridoxal phosphate)lysine" evidence="4">
    <location>
        <position position="184"/>
    </location>
</feature>
<dbReference type="GO" id="GO:0030170">
    <property type="term" value="F:pyridoxal phosphate binding"/>
    <property type="evidence" value="ECO:0007669"/>
    <property type="project" value="TreeGrafter"/>
</dbReference>
<dbReference type="InterPro" id="IPR000653">
    <property type="entry name" value="DegT/StrS_aminotransferase"/>
</dbReference>
<evidence type="ECO:0000256" key="4">
    <source>
        <dbReference type="PIRSR" id="PIRSR000390-2"/>
    </source>
</evidence>
<dbReference type="STRING" id="1452487.AVW16_12770"/>
<dbReference type="InterPro" id="IPR015424">
    <property type="entry name" value="PyrdxlP-dep_Trfase"/>
</dbReference>
<evidence type="ECO:0000256" key="3">
    <source>
        <dbReference type="PIRSR" id="PIRSR000390-1"/>
    </source>
</evidence>
<dbReference type="GO" id="GO:0000271">
    <property type="term" value="P:polysaccharide biosynthetic process"/>
    <property type="evidence" value="ECO:0007669"/>
    <property type="project" value="TreeGrafter"/>
</dbReference>
<accession>A0A161R5F9</accession>
<keyword evidence="6" id="KW-0808">Transferase</keyword>
<reference evidence="7" key="1">
    <citation type="submission" date="2016-01" db="EMBL/GenBank/DDBJ databases">
        <title>Draft genome of Chromobacterium sp. F49.</title>
        <authorList>
            <person name="Hong K.W."/>
        </authorList>
    </citation>
    <scope>NUCLEOTIDE SEQUENCE [LARGE SCALE GENOMIC DNA]</scope>
    <source>
        <strain evidence="7">CN10</strain>
    </source>
</reference>
<keyword evidence="7" id="KW-1185">Reference proteome</keyword>
<protein>
    <submittedName>
        <fullName evidence="6">Aminotransferase DegT</fullName>
    </submittedName>
</protein>
<organism evidence="6 7">
    <name type="scientific">Crenobacter luteus</name>
    <dbReference type="NCBI Taxonomy" id="1452487"/>
    <lineage>
        <taxon>Bacteria</taxon>
        <taxon>Pseudomonadati</taxon>
        <taxon>Pseudomonadota</taxon>
        <taxon>Betaproteobacteria</taxon>
        <taxon>Neisseriales</taxon>
        <taxon>Neisseriaceae</taxon>
        <taxon>Crenobacter</taxon>
    </lineage>
</organism>
<keyword evidence="1 4" id="KW-0663">Pyridoxal phosphate</keyword>
<keyword evidence="6" id="KW-0032">Aminotransferase</keyword>
<dbReference type="InterPro" id="IPR015421">
    <property type="entry name" value="PyrdxlP-dep_Trfase_major"/>
</dbReference>
<dbReference type="PIRSF" id="PIRSF000390">
    <property type="entry name" value="PLP_StrS"/>
    <property type="match status" value="1"/>
</dbReference>
<name>A0A161R5F9_9NEIS</name>